<evidence type="ECO:0000313" key="4">
    <source>
        <dbReference type="WBParaSite" id="SBAD_0000523001-mRNA-1"/>
    </source>
</evidence>
<feature type="region of interest" description="Disordered" evidence="1">
    <location>
        <begin position="49"/>
        <end position="72"/>
    </location>
</feature>
<evidence type="ECO:0000313" key="3">
    <source>
        <dbReference type="Proteomes" id="UP000270296"/>
    </source>
</evidence>
<reference evidence="2 3" key="2">
    <citation type="submission" date="2018-11" db="EMBL/GenBank/DDBJ databases">
        <authorList>
            <consortium name="Pathogen Informatics"/>
        </authorList>
    </citation>
    <scope>NUCLEOTIDE SEQUENCE [LARGE SCALE GENOMIC DNA]</scope>
</reference>
<accession>A0A183IN27</accession>
<evidence type="ECO:0000313" key="2">
    <source>
        <dbReference type="EMBL" id="VDP06046.1"/>
    </source>
</evidence>
<evidence type="ECO:0000256" key="1">
    <source>
        <dbReference type="SAM" id="MobiDB-lite"/>
    </source>
</evidence>
<gene>
    <name evidence="2" type="ORF">SBAD_LOCUS5023</name>
</gene>
<feature type="compositionally biased region" description="Polar residues" evidence="1">
    <location>
        <begin position="60"/>
        <end position="71"/>
    </location>
</feature>
<proteinExistence type="predicted"/>
<organism evidence="4">
    <name type="scientific">Soboliphyme baturini</name>
    <dbReference type="NCBI Taxonomy" id="241478"/>
    <lineage>
        <taxon>Eukaryota</taxon>
        <taxon>Metazoa</taxon>
        <taxon>Ecdysozoa</taxon>
        <taxon>Nematoda</taxon>
        <taxon>Enoplea</taxon>
        <taxon>Dorylaimia</taxon>
        <taxon>Dioctophymatida</taxon>
        <taxon>Dioctophymatoidea</taxon>
        <taxon>Soboliphymatidae</taxon>
        <taxon>Soboliphyme</taxon>
    </lineage>
</organism>
<dbReference type="Proteomes" id="UP000270296">
    <property type="component" value="Unassembled WGS sequence"/>
</dbReference>
<name>A0A183IN27_9BILA</name>
<dbReference type="EMBL" id="UZAM01008705">
    <property type="protein sequence ID" value="VDP06046.1"/>
    <property type="molecule type" value="Genomic_DNA"/>
</dbReference>
<sequence length="522" mass="58176">MIRDVNFVPDDFSTEQNREIWPLFYIQKSKVTKNPSAIVKPHVQQRLKGGVAPAKRSNVKSRASGPTSGGTTAVADTLFRLRPNMTSVSTSTSASTDASNICTDCSLIAELHSFTNVLRDLERKPKRVSRLHVPRRRLHVAVATKPQTGNSLVTSSSPSYKQAVIIDAAPKPKSAKLLRYARRKCTYMVPRRAYSLPNVSLLTSLRCDTTLEHRPCPAGNQSSPLLTRPLATVGDTSRRDDSEETKCRSFTKGARQRALLDVGDASRNCALADFRREAGGNLESSPPRPAWWQNRSSYLDFDFLLDPACRYSHRLINVQQSHHRREDENEDEDNTFTRVAASTGDDLHRYPHCHHHSRTAVASVIPAIKQLGSSRSERNEMVVASVAVAHPLFLLNVPFDQVVPETAHKQQDEGSSVKVVLRRPANIAAEVSLKLPFRGTVVEPEIDPAKLTDCCRLCDFAFTFPLIRTTVGTSDDVFGLRLMSEGGTKTLVHRRQENATHRQADNGEAWRRALRHDTFLCS</sequence>
<reference evidence="4" key="1">
    <citation type="submission" date="2016-06" db="UniProtKB">
        <authorList>
            <consortium name="WormBaseParasite"/>
        </authorList>
    </citation>
    <scope>IDENTIFICATION</scope>
</reference>
<protein>
    <submittedName>
        <fullName evidence="4">Protein kinase domain-containing protein</fullName>
    </submittedName>
</protein>
<dbReference type="AlphaFoldDB" id="A0A183IN27"/>
<dbReference type="WBParaSite" id="SBAD_0000523001-mRNA-1">
    <property type="protein sequence ID" value="SBAD_0000523001-mRNA-1"/>
    <property type="gene ID" value="SBAD_0000523001"/>
</dbReference>
<keyword evidence="3" id="KW-1185">Reference proteome</keyword>